<dbReference type="OrthoDB" id="5505821at2"/>
<dbReference type="PROSITE" id="PS51257">
    <property type="entry name" value="PROKAR_LIPOPROTEIN"/>
    <property type="match status" value="1"/>
</dbReference>
<dbReference type="RefSeq" id="WP_132317823.1">
    <property type="nucleotide sequence ID" value="NZ_FWZT01000006.1"/>
</dbReference>
<evidence type="ECO:0000313" key="1">
    <source>
        <dbReference type="EMBL" id="SMF18222.1"/>
    </source>
</evidence>
<reference evidence="2" key="1">
    <citation type="submission" date="2017-04" db="EMBL/GenBank/DDBJ databases">
        <authorList>
            <person name="Varghese N."/>
            <person name="Submissions S."/>
        </authorList>
    </citation>
    <scope>NUCLEOTIDE SEQUENCE [LARGE SCALE GENOMIC DNA]</scope>
    <source>
        <strain evidence="2">RKEM611</strain>
    </source>
</reference>
<accession>A0A1Y6BN65</accession>
<proteinExistence type="predicted"/>
<keyword evidence="2" id="KW-1185">Reference proteome</keyword>
<dbReference type="Proteomes" id="UP000192907">
    <property type="component" value="Unassembled WGS sequence"/>
</dbReference>
<name>A0A1Y6BN65_9BACT</name>
<evidence type="ECO:0000313" key="2">
    <source>
        <dbReference type="Proteomes" id="UP000192907"/>
    </source>
</evidence>
<gene>
    <name evidence="1" type="ORF">SAMN06296036_106165</name>
</gene>
<dbReference type="AlphaFoldDB" id="A0A1Y6BN65"/>
<protein>
    <submittedName>
        <fullName evidence="1">Uncharacterized protein</fullName>
    </submittedName>
</protein>
<sequence length="213" mass="23597">MYLKVLILAVALSACEIKDMTSEEQSTSPASYDSAALVGSPKAAVKKRRVNQMQRSLSKILGMTKNQLCLELGKIPCGDLVHKVSLGGMDAYSNSQYEYASREPVTAPMAVDRLVLASCSTRASLDIVNPAQGVIFRDINLTDDGRLSKDQAFYDSINRLYQRAFLRNPTATEVKAMEDLYVEIYEENPIGAARNWAVLSCYVVLSSIEFLFY</sequence>
<organism evidence="1 2">
    <name type="scientific">Pseudobacteriovorax antillogorgiicola</name>
    <dbReference type="NCBI Taxonomy" id="1513793"/>
    <lineage>
        <taxon>Bacteria</taxon>
        <taxon>Pseudomonadati</taxon>
        <taxon>Bdellovibrionota</taxon>
        <taxon>Oligoflexia</taxon>
        <taxon>Oligoflexales</taxon>
        <taxon>Pseudobacteriovoracaceae</taxon>
        <taxon>Pseudobacteriovorax</taxon>
    </lineage>
</organism>
<dbReference type="STRING" id="1513793.SAMN06296036_106165"/>
<dbReference type="EMBL" id="FWZT01000006">
    <property type="protein sequence ID" value="SMF18222.1"/>
    <property type="molecule type" value="Genomic_DNA"/>
</dbReference>